<feature type="transmembrane region" description="Helical" evidence="5">
    <location>
        <begin position="122"/>
        <end position="145"/>
    </location>
</feature>
<dbReference type="InterPro" id="IPR012919">
    <property type="entry name" value="SUN_dom"/>
</dbReference>
<dbReference type="PANTHER" id="PTHR12911">
    <property type="entry name" value="SAD1/UNC-84-LIKE PROTEIN-RELATED"/>
    <property type="match status" value="1"/>
</dbReference>
<sequence length="684" mass="78848">MGFSELRSPSLDTMYRKRPSFTQPPIRSVHSPRLTDEEADQLTSPFFQSYNFDKPPVWEVPNINNNVLHIASPDYAPYHFSAPGTMHMVIQKGTNFIFALFYALYWLLYLVAIRFMKTIALLLYDSSVCVLWIIRAIGEYVFMFVHNTCSEKSSHLRSCLSIRELLSASSSRFVHFLLQVFRAPVDITIESFHKFRIALRRSYCARLKEKGREIERKALLSKLEEIKQLEADARRFLAAIEARKAARERGDLVEEHDGAQLDDSGSHNQYRAVAGDSDSEDGFARRRKIVYFGKPMGLVQCERKSQETYRIASLLASIASSLIYYIYYMVHLLILFAKRSYDGVYRAFSFTTSSSTVIGASSSYMRRSACHDSNHLNEKEAYLNNRELLVDNHHTRQTATLIVPQFTSLAYLIVYMPICALLFAVFTVGNLLCWLYSRFRWFWQLLPILLLFLLSYRSGSEKLTILGRDASKVGEQLNSHVHDFVNHDGQQANVKFRPSTEVKLDSVCVPSFISPIDENRLVDQITTEIRAQMDHDLKIKLEKELKSLSARYDEKFSKLELDKSRLDFDYSLLESAIRTAIHEYDSDKTGMFDFALESAACRFEITWSQIFLAYQSENDMNTRVLLGDFMYDLNGNPLQFFVVKAQPEYPVKIIEMEVTSNYGAPYTSLYRLRVHGSLYKLGSV</sequence>
<evidence type="ECO:0000313" key="8">
    <source>
        <dbReference type="Proteomes" id="UP000053766"/>
    </source>
</evidence>
<keyword evidence="2 5" id="KW-0812">Transmembrane</keyword>
<dbReference type="InterPro" id="IPR045119">
    <property type="entry name" value="SUN1-5"/>
</dbReference>
<dbReference type="OrthoDB" id="342281at2759"/>
<feature type="transmembrane region" description="Helical" evidence="5">
    <location>
        <begin position="312"/>
        <end position="337"/>
    </location>
</feature>
<evidence type="ECO:0000256" key="4">
    <source>
        <dbReference type="ARBA" id="ARBA00023136"/>
    </source>
</evidence>
<feature type="domain" description="SUN" evidence="6">
    <location>
        <begin position="399"/>
        <end position="679"/>
    </location>
</feature>
<evidence type="ECO:0000256" key="3">
    <source>
        <dbReference type="ARBA" id="ARBA00022989"/>
    </source>
</evidence>
<evidence type="ECO:0000256" key="2">
    <source>
        <dbReference type="ARBA" id="ARBA00022692"/>
    </source>
</evidence>
<reference evidence="8" key="2">
    <citation type="journal article" date="2016" name="Sci. Rep.">
        <title>Dictyocaulus viviparus genome, variome and transcriptome elucidate lungworm biology and support future intervention.</title>
        <authorList>
            <person name="McNulty S.N."/>
            <person name="Strube C."/>
            <person name="Rosa B.A."/>
            <person name="Martin J.C."/>
            <person name="Tyagi R."/>
            <person name="Choi Y.J."/>
            <person name="Wang Q."/>
            <person name="Hallsworth Pepin K."/>
            <person name="Zhang X."/>
            <person name="Ozersky P."/>
            <person name="Wilson R.K."/>
            <person name="Sternberg P.W."/>
            <person name="Gasser R.B."/>
            <person name="Mitreva M."/>
        </authorList>
    </citation>
    <scope>NUCLEOTIDE SEQUENCE [LARGE SCALE GENOMIC DNA]</scope>
    <source>
        <strain evidence="8">HannoverDv2000</strain>
    </source>
</reference>
<name>A0A0D8X767_DICVI</name>
<dbReference type="GO" id="GO:0034993">
    <property type="term" value="C:meiotic nuclear membrane microtubule tethering complex"/>
    <property type="evidence" value="ECO:0007669"/>
    <property type="project" value="TreeGrafter"/>
</dbReference>
<comment type="subcellular location">
    <subcellularLocation>
        <location evidence="1">Membrane</location>
    </subcellularLocation>
</comment>
<gene>
    <name evidence="7" type="ORF">DICVIV_13696</name>
</gene>
<keyword evidence="3 5" id="KW-1133">Transmembrane helix</keyword>
<dbReference type="PANTHER" id="PTHR12911:SF8">
    <property type="entry name" value="KLAROID PROTEIN-RELATED"/>
    <property type="match status" value="1"/>
</dbReference>
<keyword evidence="4 5" id="KW-0472">Membrane</keyword>
<keyword evidence="8" id="KW-1185">Reference proteome</keyword>
<dbReference type="Proteomes" id="UP000053766">
    <property type="component" value="Unassembled WGS sequence"/>
</dbReference>
<evidence type="ECO:0000256" key="1">
    <source>
        <dbReference type="ARBA" id="ARBA00004370"/>
    </source>
</evidence>
<dbReference type="EMBL" id="KN717310">
    <property type="protein sequence ID" value="KJH40358.1"/>
    <property type="molecule type" value="Genomic_DNA"/>
</dbReference>
<proteinExistence type="predicted"/>
<evidence type="ECO:0000259" key="6">
    <source>
        <dbReference type="PROSITE" id="PS51469"/>
    </source>
</evidence>
<feature type="transmembrane region" description="Helical" evidence="5">
    <location>
        <begin position="409"/>
        <end position="429"/>
    </location>
</feature>
<accession>A0A0D8X767</accession>
<evidence type="ECO:0000313" key="7">
    <source>
        <dbReference type="EMBL" id="KJH40358.1"/>
    </source>
</evidence>
<dbReference type="Pfam" id="PF07738">
    <property type="entry name" value="Sad1_UNC"/>
    <property type="match status" value="1"/>
</dbReference>
<dbReference type="PROSITE" id="PS51469">
    <property type="entry name" value="SUN"/>
    <property type="match status" value="1"/>
</dbReference>
<dbReference type="Gene3D" id="2.60.120.260">
    <property type="entry name" value="Galactose-binding domain-like"/>
    <property type="match status" value="1"/>
</dbReference>
<organism evidence="7 8">
    <name type="scientific">Dictyocaulus viviparus</name>
    <name type="common">Bovine lungworm</name>
    <dbReference type="NCBI Taxonomy" id="29172"/>
    <lineage>
        <taxon>Eukaryota</taxon>
        <taxon>Metazoa</taxon>
        <taxon>Ecdysozoa</taxon>
        <taxon>Nematoda</taxon>
        <taxon>Chromadorea</taxon>
        <taxon>Rhabditida</taxon>
        <taxon>Rhabditina</taxon>
        <taxon>Rhabditomorpha</taxon>
        <taxon>Strongyloidea</taxon>
        <taxon>Metastrongylidae</taxon>
        <taxon>Dictyocaulus</taxon>
    </lineage>
</organism>
<protein>
    <submittedName>
        <fullName evidence="7">Sad1 / UNC-like protein</fullName>
    </submittedName>
</protein>
<dbReference type="STRING" id="29172.A0A0D8X767"/>
<dbReference type="GO" id="GO:0043495">
    <property type="term" value="F:protein-membrane adaptor activity"/>
    <property type="evidence" value="ECO:0007669"/>
    <property type="project" value="TreeGrafter"/>
</dbReference>
<feature type="transmembrane region" description="Helical" evidence="5">
    <location>
        <begin position="441"/>
        <end position="459"/>
    </location>
</feature>
<evidence type="ECO:0000256" key="5">
    <source>
        <dbReference type="SAM" id="Phobius"/>
    </source>
</evidence>
<reference evidence="7 8" key="1">
    <citation type="submission" date="2013-11" db="EMBL/GenBank/DDBJ databases">
        <title>Draft genome of the bovine lungworm Dictyocaulus viviparus.</title>
        <authorList>
            <person name="Mitreva M."/>
        </authorList>
    </citation>
    <scope>NUCLEOTIDE SEQUENCE [LARGE SCALE GENOMIC DNA]</scope>
    <source>
        <strain evidence="7 8">HannoverDv2000</strain>
    </source>
</reference>
<feature type="transmembrane region" description="Helical" evidence="5">
    <location>
        <begin position="96"/>
        <end position="116"/>
    </location>
</feature>
<dbReference type="AlphaFoldDB" id="A0A0D8X767"/>